<evidence type="ECO:0000256" key="1">
    <source>
        <dbReference type="ARBA" id="ARBA00023015"/>
    </source>
</evidence>
<evidence type="ECO:0000256" key="2">
    <source>
        <dbReference type="ARBA" id="ARBA00023125"/>
    </source>
</evidence>
<dbReference type="PROSITE" id="PS00041">
    <property type="entry name" value="HTH_ARAC_FAMILY_1"/>
    <property type="match status" value="1"/>
</dbReference>
<dbReference type="Gene3D" id="1.10.10.60">
    <property type="entry name" value="Homeodomain-like"/>
    <property type="match status" value="2"/>
</dbReference>
<dbReference type="PROSITE" id="PS01124">
    <property type="entry name" value="HTH_ARAC_FAMILY_2"/>
    <property type="match status" value="1"/>
</dbReference>
<evidence type="ECO:0000256" key="3">
    <source>
        <dbReference type="ARBA" id="ARBA00023163"/>
    </source>
</evidence>
<dbReference type="AlphaFoldDB" id="A0A495DTJ1"/>
<evidence type="ECO:0000313" key="5">
    <source>
        <dbReference type="EMBL" id="RKR07971.1"/>
    </source>
</evidence>
<gene>
    <name evidence="5" type="ORF">CLV91_2736</name>
</gene>
<dbReference type="GO" id="GO:0003700">
    <property type="term" value="F:DNA-binding transcription factor activity"/>
    <property type="evidence" value="ECO:0007669"/>
    <property type="project" value="InterPro"/>
</dbReference>
<evidence type="ECO:0000313" key="6">
    <source>
        <dbReference type="Proteomes" id="UP000269412"/>
    </source>
</evidence>
<accession>A0A495DTJ1</accession>
<dbReference type="InterPro" id="IPR018060">
    <property type="entry name" value="HTH_AraC"/>
</dbReference>
<keyword evidence="2" id="KW-0238">DNA-binding</keyword>
<evidence type="ECO:0000259" key="4">
    <source>
        <dbReference type="PROSITE" id="PS01124"/>
    </source>
</evidence>
<comment type="caution">
    <text evidence="5">The sequence shown here is derived from an EMBL/GenBank/DDBJ whole genome shotgun (WGS) entry which is preliminary data.</text>
</comment>
<protein>
    <submittedName>
        <fullName evidence="5">AraC family transcriptional regulator</fullName>
    </submittedName>
</protein>
<organism evidence="5 6">
    <name type="scientific">Maribacter vaceletii</name>
    <dbReference type="NCBI Taxonomy" id="1206816"/>
    <lineage>
        <taxon>Bacteria</taxon>
        <taxon>Pseudomonadati</taxon>
        <taxon>Bacteroidota</taxon>
        <taxon>Flavobacteriia</taxon>
        <taxon>Flavobacteriales</taxon>
        <taxon>Flavobacteriaceae</taxon>
        <taxon>Maribacter</taxon>
    </lineage>
</organism>
<reference evidence="5 6" key="1">
    <citation type="submission" date="2018-10" db="EMBL/GenBank/DDBJ databases">
        <title>Genomic Encyclopedia of Archaeal and Bacterial Type Strains, Phase II (KMG-II): from individual species to whole genera.</title>
        <authorList>
            <person name="Goeker M."/>
        </authorList>
    </citation>
    <scope>NUCLEOTIDE SEQUENCE [LARGE SCALE GENOMIC DNA]</scope>
    <source>
        <strain evidence="5 6">DSM 25230</strain>
    </source>
</reference>
<dbReference type="Pfam" id="PF06719">
    <property type="entry name" value="AraC_N"/>
    <property type="match status" value="1"/>
</dbReference>
<dbReference type="Proteomes" id="UP000269412">
    <property type="component" value="Unassembled WGS sequence"/>
</dbReference>
<dbReference type="PANTHER" id="PTHR43280">
    <property type="entry name" value="ARAC-FAMILY TRANSCRIPTIONAL REGULATOR"/>
    <property type="match status" value="1"/>
</dbReference>
<dbReference type="InterPro" id="IPR009057">
    <property type="entry name" value="Homeodomain-like_sf"/>
</dbReference>
<keyword evidence="6" id="KW-1185">Reference proteome</keyword>
<dbReference type="RefSeq" id="WP_170146760.1">
    <property type="nucleotide sequence ID" value="NZ_RBIQ01000010.1"/>
</dbReference>
<dbReference type="SMART" id="SM00342">
    <property type="entry name" value="HTH_ARAC"/>
    <property type="match status" value="1"/>
</dbReference>
<name>A0A495DTJ1_9FLAO</name>
<dbReference type="Pfam" id="PF12833">
    <property type="entry name" value="HTH_18"/>
    <property type="match status" value="1"/>
</dbReference>
<keyword evidence="3" id="KW-0804">Transcription</keyword>
<sequence length="296" mass="33881">MINFSKLSSQEFVSTVESAELLVSYNVTNESKDYQFDNIVFGHVVNGVKNISVSNHGIFDLHPNMVVMGAAEMSAHVELPETSSIKPATCFTLEISKEKVGKILDKINEDFSMPELMEEEQNLSPVDLYYGSGGQYVLETLKQIQRLMIGNVRFKDYWIDIKIEELILCSLQSNMYRVLIDSYKNNKLLDHPMAYAIKHIKENLSSKVDINTLADKACMSKATFFRQFKHHLGTTPIKFIHEQRMKKAKGLLKNTNKSISVIGYDLGYSSPSYFTLQFERVFNISPLNYRKKTFNL</sequence>
<dbReference type="InterPro" id="IPR009594">
    <property type="entry name" value="Tscrpt_reg_HTH_AraC_N"/>
</dbReference>
<dbReference type="SUPFAM" id="SSF46689">
    <property type="entry name" value="Homeodomain-like"/>
    <property type="match status" value="2"/>
</dbReference>
<dbReference type="InterPro" id="IPR018062">
    <property type="entry name" value="HTH_AraC-typ_CS"/>
</dbReference>
<dbReference type="GO" id="GO:0043565">
    <property type="term" value="F:sequence-specific DNA binding"/>
    <property type="evidence" value="ECO:0007669"/>
    <property type="project" value="InterPro"/>
</dbReference>
<dbReference type="EMBL" id="RBIQ01000010">
    <property type="protein sequence ID" value="RKR07971.1"/>
    <property type="molecule type" value="Genomic_DNA"/>
</dbReference>
<keyword evidence="1" id="KW-0805">Transcription regulation</keyword>
<proteinExistence type="predicted"/>
<dbReference type="PANTHER" id="PTHR43280:SF28">
    <property type="entry name" value="HTH-TYPE TRANSCRIPTIONAL ACTIVATOR RHAS"/>
    <property type="match status" value="1"/>
</dbReference>
<feature type="domain" description="HTH araC/xylS-type" evidence="4">
    <location>
        <begin position="194"/>
        <end position="292"/>
    </location>
</feature>